<organism evidence="2">
    <name type="scientific">Pararge aegeria</name>
    <name type="common">speckled wood butterfly</name>
    <dbReference type="NCBI Taxonomy" id="116150"/>
    <lineage>
        <taxon>Eukaryota</taxon>
        <taxon>Metazoa</taxon>
        <taxon>Ecdysozoa</taxon>
        <taxon>Arthropoda</taxon>
        <taxon>Hexapoda</taxon>
        <taxon>Insecta</taxon>
        <taxon>Pterygota</taxon>
        <taxon>Neoptera</taxon>
        <taxon>Endopterygota</taxon>
        <taxon>Lepidoptera</taxon>
        <taxon>Glossata</taxon>
        <taxon>Ditrysia</taxon>
        <taxon>Papilionoidea</taxon>
        <taxon>Nymphalidae</taxon>
        <taxon>Satyrinae</taxon>
        <taxon>Satyrini</taxon>
        <taxon>Parargina</taxon>
        <taxon>Pararge</taxon>
    </lineage>
</organism>
<dbReference type="AlphaFoldDB" id="S4NWX0"/>
<evidence type="ECO:0000256" key="1">
    <source>
        <dbReference type="SAM" id="MobiDB-lite"/>
    </source>
</evidence>
<sequence length="100" mass="10973">AAQPLRRRVRAGGGQERRVRVAGLRGLFHHQFADLAARTVPGRTHGAAGVRRPDRAVPRPARSTHHTYNVIPSLLKFGNCNSSFIYRGQPITGPLQRTTG</sequence>
<reference evidence="2" key="2">
    <citation type="submission" date="2013-05" db="EMBL/GenBank/DDBJ databases">
        <authorList>
            <person name="Carter J.-M."/>
            <person name="Baker S.C."/>
            <person name="Pink R."/>
            <person name="Carter D.R.F."/>
            <person name="Collins A."/>
            <person name="Tomlin J."/>
            <person name="Gibbs M."/>
            <person name="Breuker C.J."/>
        </authorList>
    </citation>
    <scope>NUCLEOTIDE SEQUENCE</scope>
    <source>
        <tissue evidence="2">Ovary</tissue>
    </source>
</reference>
<dbReference type="EMBL" id="GAIX01011026">
    <property type="protein sequence ID" value="JAA81534.1"/>
    <property type="molecule type" value="Transcribed_RNA"/>
</dbReference>
<evidence type="ECO:0000313" key="2">
    <source>
        <dbReference type="EMBL" id="JAA81534.1"/>
    </source>
</evidence>
<proteinExistence type="predicted"/>
<accession>S4NWX0</accession>
<feature type="region of interest" description="Disordered" evidence="1">
    <location>
        <begin position="43"/>
        <end position="62"/>
    </location>
</feature>
<protein>
    <submittedName>
        <fullName evidence="2">Uncharacterized protein</fullName>
    </submittedName>
</protein>
<reference evidence="2" key="1">
    <citation type="journal article" date="2013" name="BMC Genomics">
        <title>Unscrambling butterfly oogenesis.</title>
        <authorList>
            <person name="Carter J.M."/>
            <person name="Baker S.C."/>
            <person name="Pink R."/>
            <person name="Carter D.R."/>
            <person name="Collins A."/>
            <person name="Tomlin J."/>
            <person name="Gibbs M."/>
            <person name="Breuker C.J."/>
        </authorList>
    </citation>
    <scope>NUCLEOTIDE SEQUENCE</scope>
    <source>
        <tissue evidence="2">Ovary</tissue>
    </source>
</reference>
<name>S4NWX0_9NEOP</name>
<feature type="non-terminal residue" evidence="2">
    <location>
        <position position="1"/>
    </location>
</feature>